<organism evidence="2 3">
    <name type="scientific">Corchorus olitorius</name>
    <dbReference type="NCBI Taxonomy" id="93759"/>
    <lineage>
        <taxon>Eukaryota</taxon>
        <taxon>Viridiplantae</taxon>
        <taxon>Streptophyta</taxon>
        <taxon>Embryophyta</taxon>
        <taxon>Tracheophyta</taxon>
        <taxon>Spermatophyta</taxon>
        <taxon>Magnoliopsida</taxon>
        <taxon>eudicotyledons</taxon>
        <taxon>Gunneridae</taxon>
        <taxon>Pentapetalae</taxon>
        <taxon>rosids</taxon>
        <taxon>malvids</taxon>
        <taxon>Malvales</taxon>
        <taxon>Malvaceae</taxon>
        <taxon>Grewioideae</taxon>
        <taxon>Apeibeae</taxon>
        <taxon>Corchorus</taxon>
    </lineage>
</organism>
<dbReference type="Proteomes" id="UP000187203">
    <property type="component" value="Unassembled WGS sequence"/>
</dbReference>
<dbReference type="InterPro" id="IPR011009">
    <property type="entry name" value="Kinase-like_dom_sf"/>
</dbReference>
<evidence type="ECO:0000313" key="3">
    <source>
        <dbReference type="Proteomes" id="UP000187203"/>
    </source>
</evidence>
<dbReference type="InterPro" id="IPR000719">
    <property type="entry name" value="Prot_kinase_dom"/>
</dbReference>
<protein>
    <recommendedName>
        <fullName evidence="1">Protein kinase domain-containing protein</fullName>
    </recommendedName>
</protein>
<evidence type="ECO:0000313" key="2">
    <source>
        <dbReference type="EMBL" id="OMO63590.1"/>
    </source>
</evidence>
<dbReference type="GO" id="GO:0005524">
    <property type="term" value="F:ATP binding"/>
    <property type="evidence" value="ECO:0007669"/>
    <property type="project" value="InterPro"/>
</dbReference>
<reference evidence="3" key="1">
    <citation type="submission" date="2013-09" db="EMBL/GenBank/DDBJ databases">
        <title>Corchorus olitorius genome sequencing.</title>
        <authorList>
            <person name="Alam M."/>
            <person name="Haque M.S."/>
            <person name="Islam M.S."/>
            <person name="Emdad E.M."/>
            <person name="Islam M.M."/>
            <person name="Ahmed B."/>
            <person name="Halim A."/>
            <person name="Hossen Q.M.M."/>
            <person name="Hossain M.Z."/>
            <person name="Ahmed R."/>
            <person name="Khan M.M."/>
            <person name="Islam R."/>
            <person name="Rashid M.M."/>
            <person name="Khan S.A."/>
            <person name="Rahman M.S."/>
            <person name="Alam M."/>
            <person name="Yahiya A.S."/>
            <person name="Khan M.S."/>
            <person name="Azam M.S."/>
            <person name="Haque T."/>
            <person name="Lashkar M.Z.H."/>
            <person name="Akhand A.I."/>
            <person name="Morshed G."/>
            <person name="Roy S."/>
            <person name="Uddin K.S."/>
            <person name="Rabeya T."/>
            <person name="Hossain A.S."/>
            <person name="Chowdhury A."/>
            <person name="Snigdha A.R."/>
            <person name="Mortoza M.S."/>
            <person name="Matin S.A."/>
            <person name="Hoque S.M.E."/>
            <person name="Islam M.K."/>
            <person name="Roy D.K."/>
            <person name="Haider R."/>
            <person name="Moosa M.M."/>
            <person name="Elias S.M."/>
            <person name="Hasan A.M."/>
            <person name="Jahan S."/>
            <person name="Shafiuddin M."/>
            <person name="Mahmood N."/>
            <person name="Shommy N.S."/>
        </authorList>
    </citation>
    <scope>NUCLEOTIDE SEQUENCE [LARGE SCALE GENOMIC DNA]</scope>
    <source>
        <strain evidence="3">cv. O-4</strain>
    </source>
</reference>
<dbReference type="STRING" id="93759.A0A1R3H020"/>
<feature type="domain" description="Protein kinase" evidence="1">
    <location>
        <begin position="32"/>
        <end position="319"/>
    </location>
</feature>
<dbReference type="PANTHER" id="PTHR45621">
    <property type="entry name" value="OS01G0588500 PROTEIN-RELATED"/>
    <property type="match status" value="1"/>
</dbReference>
<dbReference type="Gene3D" id="3.30.200.20">
    <property type="entry name" value="Phosphorylase Kinase, domain 1"/>
    <property type="match status" value="1"/>
</dbReference>
<dbReference type="GO" id="GO:0004672">
    <property type="term" value="F:protein kinase activity"/>
    <property type="evidence" value="ECO:0007669"/>
    <property type="project" value="InterPro"/>
</dbReference>
<dbReference type="PROSITE" id="PS50011">
    <property type="entry name" value="PROTEIN_KINASE_DOM"/>
    <property type="match status" value="1"/>
</dbReference>
<dbReference type="SUPFAM" id="SSF56112">
    <property type="entry name" value="Protein kinase-like (PK-like)"/>
    <property type="match status" value="1"/>
</dbReference>
<dbReference type="AlphaFoldDB" id="A0A1R3H020"/>
<dbReference type="EMBL" id="AWUE01021100">
    <property type="protein sequence ID" value="OMO63590.1"/>
    <property type="molecule type" value="Genomic_DNA"/>
</dbReference>
<sequence>MSSSAASRPDMVASDSRRKAKRVSFNIDVGSENAKTSKGKGHGGRLILYHSSVLKDFTRNFDSDNFIGLTQFGRLYRGKIETAGEETRLVTVKTWDERLDRFKYRLNDKRLILVDFVVEWLKTKSLFCLRRLSNDDFSWSQRIKVALQFARLVRFLHGQDEPYVVHNIDTTHIMLDEDCNPFLLDFGQISGGFIGPISIEKEYALMTPCYSDPHFLLTGGEGDAYKWNDVYSFGVILVELITKRITSEDELSEGVKATDDWAKEEYKPGFSLACQSMQNEAGYDPSDGLMITELAMQCIEKWPPKRPVIETVVERLENLSVVKTILT</sequence>
<evidence type="ECO:0000259" key="1">
    <source>
        <dbReference type="PROSITE" id="PS50011"/>
    </source>
</evidence>
<comment type="caution">
    <text evidence="2">The sequence shown here is derived from an EMBL/GenBank/DDBJ whole genome shotgun (WGS) entry which is preliminary data.</text>
</comment>
<keyword evidence="3" id="KW-1185">Reference proteome</keyword>
<dbReference type="Gene3D" id="1.10.510.10">
    <property type="entry name" value="Transferase(Phosphotransferase) domain 1"/>
    <property type="match status" value="1"/>
</dbReference>
<proteinExistence type="predicted"/>
<name>A0A1R3H020_9ROSI</name>
<gene>
    <name evidence="2" type="ORF">COLO4_32314</name>
</gene>
<accession>A0A1R3H020</accession>
<dbReference type="OrthoDB" id="941588at2759"/>
<dbReference type="InterPro" id="IPR050823">
    <property type="entry name" value="Plant_Ser_Thr_Prot_Kinase"/>
</dbReference>